<dbReference type="GO" id="GO:0140326">
    <property type="term" value="F:ATPase-coupled intramembrane lipid transporter activity"/>
    <property type="evidence" value="ECO:0007669"/>
    <property type="project" value="TreeGrafter"/>
</dbReference>
<dbReference type="STRING" id="151549.A0A4C1TUC5"/>
<sequence length="176" mass="20294">MYHEESDTPAMARTSNLNEELGMVNVIYERLAQEGQSFKDVTLGHLEEFAAEGLRTLCCAVSNIPNDVYNDWQATYHKASTAINERERKVEEAANLIENNLHLLGATAIEDKLQEGVPETIALLMLAFIYGFNRRQTRNRHKYRPLLQTDLTFYGHHNTERRKFRHYAGSYTPAFE</sequence>
<dbReference type="SUPFAM" id="SSF81660">
    <property type="entry name" value="Metal cation-transporting ATPase, ATP-binding domain N"/>
    <property type="match status" value="1"/>
</dbReference>
<dbReference type="PANTHER" id="PTHR24092">
    <property type="entry name" value="PROBABLE PHOSPHOLIPID-TRANSPORTING ATPASE"/>
    <property type="match status" value="1"/>
</dbReference>
<proteinExistence type="predicted"/>
<organism evidence="1 2">
    <name type="scientific">Eumeta variegata</name>
    <name type="common">Bagworm moth</name>
    <name type="synonym">Eumeta japonica</name>
    <dbReference type="NCBI Taxonomy" id="151549"/>
    <lineage>
        <taxon>Eukaryota</taxon>
        <taxon>Metazoa</taxon>
        <taxon>Ecdysozoa</taxon>
        <taxon>Arthropoda</taxon>
        <taxon>Hexapoda</taxon>
        <taxon>Insecta</taxon>
        <taxon>Pterygota</taxon>
        <taxon>Neoptera</taxon>
        <taxon>Endopterygota</taxon>
        <taxon>Lepidoptera</taxon>
        <taxon>Glossata</taxon>
        <taxon>Ditrysia</taxon>
        <taxon>Tineoidea</taxon>
        <taxon>Psychidae</taxon>
        <taxon>Oiketicinae</taxon>
        <taxon>Eumeta</taxon>
    </lineage>
</organism>
<protein>
    <submittedName>
        <fullName evidence="1">Phospholipid-transporting ATPase IA</fullName>
    </submittedName>
</protein>
<dbReference type="Gene3D" id="3.40.1110.10">
    <property type="entry name" value="Calcium-transporting ATPase, cytoplasmic domain N"/>
    <property type="match status" value="1"/>
</dbReference>
<keyword evidence="2" id="KW-1185">Reference proteome</keyword>
<dbReference type="GO" id="GO:0005886">
    <property type="term" value="C:plasma membrane"/>
    <property type="evidence" value="ECO:0007669"/>
    <property type="project" value="TreeGrafter"/>
</dbReference>
<evidence type="ECO:0000313" key="1">
    <source>
        <dbReference type="EMBL" id="GBP17612.1"/>
    </source>
</evidence>
<reference evidence="1 2" key="1">
    <citation type="journal article" date="2019" name="Commun. Biol.">
        <title>The bagworm genome reveals a unique fibroin gene that provides high tensile strength.</title>
        <authorList>
            <person name="Kono N."/>
            <person name="Nakamura H."/>
            <person name="Ohtoshi R."/>
            <person name="Tomita M."/>
            <person name="Numata K."/>
            <person name="Arakawa K."/>
        </authorList>
    </citation>
    <scope>NUCLEOTIDE SEQUENCE [LARGE SCALE GENOMIC DNA]</scope>
</reference>
<dbReference type="GO" id="GO:0005802">
    <property type="term" value="C:trans-Golgi network"/>
    <property type="evidence" value="ECO:0007669"/>
    <property type="project" value="TreeGrafter"/>
</dbReference>
<evidence type="ECO:0000313" key="2">
    <source>
        <dbReference type="Proteomes" id="UP000299102"/>
    </source>
</evidence>
<dbReference type="AlphaFoldDB" id="A0A4C1TUC5"/>
<dbReference type="EMBL" id="BGZK01006340">
    <property type="protein sequence ID" value="GBP17612.1"/>
    <property type="molecule type" value="Genomic_DNA"/>
</dbReference>
<comment type="caution">
    <text evidence="1">The sequence shown here is derived from an EMBL/GenBank/DDBJ whole genome shotgun (WGS) entry which is preliminary data.</text>
</comment>
<dbReference type="Proteomes" id="UP000299102">
    <property type="component" value="Unassembled WGS sequence"/>
</dbReference>
<accession>A0A4C1TUC5</accession>
<dbReference type="OrthoDB" id="377733at2759"/>
<dbReference type="InterPro" id="IPR023299">
    <property type="entry name" value="ATPase_P-typ_cyto_dom_N"/>
</dbReference>
<name>A0A4C1TUC5_EUMVA</name>
<dbReference type="PANTHER" id="PTHR24092:SF150">
    <property type="entry name" value="PHOSPHOLIPID-TRANSPORTING ATPASE"/>
    <property type="match status" value="1"/>
</dbReference>
<dbReference type="GO" id="GO:0000166">
    <property type="term" value="F:nucleotide binding"/>
    <property type="evidence" value="ECO:0007669"/>
    <property type="project" value="InterPro"/>
</dbReference>
<gene>
    <name evidence="1" type="primary">Atp8a1</name>
    <name evidence="1" type="ORF">EVAR_73354_1</name>
</gene>
<dbReference type="GO" id="GO:0045332">
    <property type="term" value="P:phospholipid translocation"/>
    <property type="evidence" value="ECO:0007669"/>
    <property type="project" value="TreeGrafter"/>
</dbReference>